<evidence type="ECO:0000313" key="1">
    <source>
        <dbReference type="EMBL" id="VEB43043.1"/>
    </source>
</evidence>
<dbReference type="AlphaFoldDB" id="A0A447TDS3"/>
<keyword evidence="1" id="KW-0560">Oxidoreductase</keyword>
<reference evidence="1 2" key="1">
    <citation type="submission" date="2018-12" db="EMBL/GenBank/DDBJ databases">
        <authorList>
            <consortium name="Pathogen Informatics"/>
        </authorList>
    </citation>
    <scope>NUCLEOTIDE SEQUENCE [LARGE SCALE GENOMIC DNA]</scope>
    <source>
        <strain evidence="1 2">NCTC9695</strain>
    </source>
</reference>
<dbReference type="EMBL" id="LR134182">
    <property type="protein sequence ID" value="VEB43043.1"/>
    <property type="molecule type" value="Genomic_DNA"/>
</dbReference>
<name>A0A447TDS3_CHRVL</name>
<protein>
    <submittedName>
        <fullName evidence="1">Anaerobic ribonucleoside-triphosphate reductase</fullName>
        <ecNumber evidence="1">1.17.4.2</ecNumber>
    </submittedName>
</protein>
<gene>
    <name evidence="1" type="primary">nrdD_3</name>
    <name evidence="1" type="ORF">NCTC9695_03497</name>
</gene>
<proteinExistence type="predicted"/>
<sequence length="55" mass="5925">MRLKPDEDIMTLFEGGRASISLGYIGLHEVGTLLFGAHPRTARPRGTSCAAWLPG</sequence>
<organism evidence="1 2">
    <name type="scientific">Chromobacterium violaceum</name>
    <dbReference type="NCBI Taxonomy" id="536"/>
    <lineage>
        <taxon>Bacteria</taxon>
        <taxon>Pseudomonadati</taxon>
        <taxon>Pseudomonadota</taxon>
        <taxon>Betaproteobacteria</taxon>
        <taxon>Neisseriales</taxon>
        <taxon>Chromobacteriaceae</taxon>
        <taxon>Chromobacterium</taxon>
    </lineage>
</organism>
<dbReference type="EC" id="1.17.4.2" evidence="1"/>
<accession>A0A447TDS3</accession>
<dbReference type="GO" id="GO:0008998">
    <property type="term" value="F:ribonucleoside-triphosphate reductase (thioredoxin) activity"/>
    <property type="evidence" value="ECO:0007669"/>
    <property type="project" value="UniProtKB-EC"/>
</dbReference>
<dbReference type="Proteomes" id="UP000275777">
    <property type="component" value="Chromosome"/>
</dbReference>
<evidence type="ECO:0000313" key="2">
    <source>
        <dbReference type="Proteomes" id="UP000275777"/>
    </source>
</evidence>